<dbReference type="Gene3D" id="2.60.120.10">
    <property type="entry name" value="Jelly Rolls"/>
    <property type="match status" value="1"/>
</dbReference>
<protein>
    <submittedName>
        <fullName evidence="6">Cyclic nucleotide-binding domain protein</fullName>
    </submittedName>
</protein>
<dbReference type="SUPFAM" id="SSF51206">
    <property type="entry name" value="cAMP-binding domain-like"/>
    <property type="match status" value="1"/>
</dbReference>
<reference evidence="6 7" key="1">
    <citation type="journal article" date="2014" name="Int. J. Syst. Evol. Microbiol.">
        <title>Phylogenomics and the dynamic genome evolution of the genus Streptococcus.</title>
        <authorList>
            <consortium name="The Broad Institute Genome Sequencing Platform"/>
            <person name="Richards V.P."/>
            <person name="Palmer S.R."/>
            <person name="Pavinski Bitar P.D."/>
            <person name="Qin X."/>
            <person name="Weinstock G.M."/>
            <person name="Highlander S.K."/>
            <person name="Town C.D."/>
            <person name="Burne R.A."/>
            <person name="Stanhope M.J."/>
        </authorList>
    </citation>
    <scope>NUCLEOTIDE SEQUENCE [LARGE SCALE GENOMIC DNA]</scope>
    <source>
        <strain evidence="6 7">707-05</strain>
    </source>
</reference>
<dbReference type="InterPro" id="IPR014710">
    <property type="entry name" value="RmlC-like_jellyroll"/>
</dbReference>
<evidence type="ECO:0000256" key="1">
    <source>
        <dbReference type="ARBA" id="ARBA00023015"/>
    </source>
</evidence>
<keyword evidence="7" id="KW-1185">Reference proteome</keyword>
<dbReference type="GO" id="GO:0003677">
    <property type="term" value="F:DNA binding"/>
    <property type="evidence" value="ECO:0007669"/>
    <property type="project" value="UniProtKB-KW"/>
</dbReference>
<keyword evidence="3" id="KW-0804">Transcription</keyword>
<dbReference type="eggNOG" id="COG0664">
    <property type="taxonomic scope" value="Bacteria"/>
</dbReference>
<dbReference type="Pfam" id="PF13545">
    <property type="entry name" value="HTH_Crp_2"/>
    <property type="match status" value="1"/>
</dbReference>
<keyword evidence="1" id="KW-0805">Transcription regulation</keyword>
<dbReference type="SUPFAM" id="SSF46785">
    <property type="entry name" value="Winged helix' DNA-binding domain"/>
    <property type="match status" value="1"/>
</dbReference>
<accession>G5JZS0</accession>
<evidence type="ECO:0000259" key="5">
    <source>
        <dbReference type="PROSITE" id="PS51063"/>
    </source>
</evidence>
<keyword evidence="2" id="KW-0238">DNA-binding</keyword>
<organism evidence="6 7">
    <name type="scientific">Streptococcus ictaluri 707-05</name>
    <dbReference type="NCBI Taxonomy" id="764299"/>
    <lineage>
        <taxon>Bacteria</taxon>
        <taxon>Bacillati</taxon>
        <taxon>Bacillota</taxon>
        <taxon>Bacilli</taxon>
        <taxon>Lactobacillales</taxon>
        <taxon>Streptococcaceae</taxon>
        <taxon>Streptococcus</taxon>
    </lineage>
</organism>
<dbReference type="InterPro" id="IPR000595">
    <property type="entry name" value="cNMP-bd_dom"/>
</dbReference>
<evidence type="ECO:0000259" key="4">
    <source>
        <dbReference type="PROSITE" id="PS50042"/>
    </source>
</evidence>
<name>G5JZS0_9STRE</name>
<dbReference type="PROSITE" id="PS50042">
    <property type="entry name" value="CNMP_BINDING_3"/>
    <property type="match status" value="1"/>
</dbReference>
<dbReference type="SMART" id="SM00100">
    <property type="entry name" value="cNMP"/>
    <property type="match status" value="1"/>
</dbReference>
<dbReference type="EMBL" id="AEUX02000001">
    <property type="protein sequence ID" value="EHI70996.1"/>
    <property type="molecule type" value="Genomic_DNA"/>
</dbReference>
<evidence type="ECO:0000313" key="6">
    <source>
        <dbReference type="EMBL" id="EHI70996.1"/>
    </source>
</evidence>
<evidence type="ECO:0000256" key="3">
    <source>
        <dbReference type="ARBA" id="ARBA00023163"/>
    </source>
</evidence>
<evidence type="ECO:0000313" key="7">
    <source>
        <dbReference type="Proteomes" id="UP000003330"/>
    </source>
</evidence>
<dbReference type="Proteomes" id="UP000003330">
    <property type="component" value="Unassembled WGS sequence"/>
</dbReference>
<dbReference type="OrthoDB" id="581021at2"/>
<dbReference type="InterPro" id="IPR018490">
    <property type="entry name" value="cNMP-bd_dom_sf"/>
</dbReference>
<dbReference type="InterPro" id="IPR036390">
    <property type="entry name" value="WH_DNA-bd_sf"/>
</dbReference>
<sequence length="221" mass="25451">MKTISDHNLLHYYLKRHHLDTFFPSFSHDQLQLLHYQKGEAICIQDQELKGLFYVVQGSIKIVRRLFNGKEHILETHSRPTIIGDIELMTNQNAVTSVIVLTQAYVIHLPLVSKENLLKDASFLYHIGQGLAQNFYQQNITSSTNITYTVKERLAAYILQIEEAGQFTLELSLLADSFGTSYRHLHRVLNQFLSQGIIKRTSFKNYQIISKKALQSLDISD</sequence>
<dbReference type="PROSITE" id="PS51063">
    <property type="entry name" value="HTH_CRP_2"/>
    <property type="match status" value="1"/>
</dbReference>
<dbReference type="GO" id="GO:0006355">
    <property type="term" value="P:regulation of DNA-templated transcription"/>
    <property type="evidence" value="ECO:0007669"/>
    <property type="project" value="InterPro"/>
</dbReference>
<dbReference type="STRING" id="764299.STRIC_0784"/>
<dbReference type="CDD" id="cd00038">
    <property type="entry name" value="CAP_ED"/>
    <property type="match status" value="1"/>
</dbReference>
<feature type="domain" description="Cyclic nucleotide-binding" evidence="4">
    <location>
        <begin position="29"/>
        <end position="118"/>
    </location>
</feature>
<proteinExistence type="predicted"/>
<comment type="caution">
    <text evidence="6">The sequence shown here is derived from an EMBL/GenBank/DDBJ whole genome shotgun (WGS) entry which is preliminary data.</text>
</comment>
<gene>
    <name evidence="6" type="ORF">STRIC_0784</name>
</gene>
<evidence type="ECO:0000256" key="2">
    <source>
        <dbReference type="ARBA" id="ARBA00023125"/>
    </source>
</evidence>
<dbReference type="RefSeq" id="WP_008087374.1">
    <property type="nucleotide sequence ID" value="NZ_AEUX02000001.1"/>
</dbReference>
<dbReference type="AlphaFoldDB" id="G5JZS0"/>
<dbReference type="InterPro" id="IPR012318">
    <property type="entry name" value="HTH_CRP"/>
</dbReference>
<dbReference type="Pfam" id="PF00027">
    <property type="entry name" value="cNMP_binding"/>
    <property type="match status" value="1"/>
</dbReference>
<feature type="domain" description="HTH crp-type" evidence="5">
    <location>
        <begin position="148"/>
        <end position="212"/>
    </location>
</feature>